<dbReference type="Proteomes" id="UP000052020">
    <property type="component" value="Unassembled WGS sequence"/>
</dbReference>
<evidence type="ECO:0000313" key="1">
    <source>
        <dbReference type="EMBL" id="KPJ64307.1"/>
    </source>
</evidence>
<organism evidence="1 2">
    <name type="scientific">candidate division KD3-62 bacterium DG_56</name>
    <dbReference type="NCBI Taxonomy" id="1704032"/>
    <lineage>
        <taxon>Bacteria</taxon>
        <taxon>candidate division KD3-62</taxon>
    </lineage>
</organism>
<protein>
    <submittedName>
        <fullName evidence="1">Uncharacterized protein</fullName>
    </submittedName>
</protein>
<accession>A0A0S7XQ06</accession>
<proteinExistence type="predicted"/>
<reference evidence="1 2" key="1">
    <citation type="journal article" date="2015" name="Microbiome">
        <title>Genomic resolution of linkages in carbon, nitrogen, and sulfur cycling among widespread estuary sediment bacteria.</title>
        <authorList>
            <person name="Baker B.J."/>
            <person name="Lazar C.S."/>
            <person name="Teske A.P."/>
            <person name="Dick G.J."/>
        </authorList>
    </citation>
    <scope>NUCLEOTIDE SEQUENCE [LARGE SCALE GENOMIC DNA]</scope>
    <source>
        <strain evidence="1">DG_56</strain>
    </source>
</reference>
<dbReference type="AlphaFoldDB" id="A0A0S7XQ06"/>
<evidence type="ECO:0000313" key="2">
    <source>
        <dbReference type="Proteomes" id="UP000052020"/>
    </source>
</evidence>
<name>A0A0S7XQ06_9BACT</name>
<dbReference type="EMBL" id="LIZY01000032">
    <property type="protein sequence ID" value="KPJ64307.1"/>
    <property type="molecule type" value="Genomic_DNA"/>
</dbReference>
<sequence length="89" mass="10356">MERATPATIHDFLIRMQREIGGTRRGPIVINQDPAHDFNDVIGDFFSRVLELPLEKAVILLWLLAVELHYARLEEEYSERFSSLFRLGD</sequence>
<comment type="caution">
    <text evidence="1">The sequence shown here is derived from an EMBL/GenBank/DDBJ whole genome shotgun (WGS) entry which is preliminary data.</text>
</comment>
<gene>
    <name evidence="1" type="ORF">AMK68_01900</name>
</gene>